<dbReference type="Gene3D" id="2.60.120.430">
    <property type="entry name" value="Galactose-binding lectin"/>
    <property type="match status" value="1"/>
</dbReference>
<dbReference type="GO" id="GO:0030246">
    <property type="term" value="F:carbohydrate binding"/>
    <property type="evidence" value="ECO:0007669"/>
    <property type="project" value="InterPro"/>
</dbReference>
<dbReference type="Gene3D" id="2.60.40.4070">
    <property type="match status" value="1"/>
</dbReference>
<evidence type="ECO:0000313" key="3">
    <source>
        <dbReference type="EMBL" id="PQB07691.1"/>
    </source>
</evidence>
<evidence type="ECO:0000256" key="1">
    <source>
        <dbReference type="ARBA" id="ARBA00022729"/>
    </source>
</evidence>
<dbReference type="SUPFAM" id="SSF49785">
    <property type="entry name" value="Galactose-binding domain-like"/>
    <property type="match status" value="1"/>
</dbReference>
<comment type="caution">
    <text evidence="3">The sequence shown here is derived from an EMBL/GenBank/DDBJ whole genome shotgun (WGS) entry which is preliminary data.</text>
</comment>
<dbReference type="PROSITE" id="PS51175">
    <property type="entry name" value="CBM6"/>
    <property type="match status" value="1"/>
</dbReference>
<dbReference type="AlphaFoldDB" id="A0A2S7KYJ7"/>
<keyword evidence="1" id="KW-0732">Signal</keyword>
<dbReference type="EMBL" id="MQUA01000013">
    <property type="protein sequence ID" value="PQB07691.1"/>
    <property type="molecule type" value="Genomic_DNA"/>
</dbReference>
<dbReference type="InterPro" id="IPR026444">
    <property type="entry name" value="Secre_tail"/>
</dbReference>
<dbReference type="OrthoDB" id="9783748at2"/>
<proteinExistence type="predicted"/>
<gene>
    <name evidence="3" type="ORF">BST83_11380</name>
</gene>
<name>A0A2S7KYJ7_9FLAO</name>
<protein>
    <recommendedName>
        <fullName evidence="2">CBM6 domain-containing protein</fullName>
    </recommendedName>
</protein>
<dbReference type="Gene3D" id="3.20.20.80">
    <property type="entry name" value="Glycosidases"/>
    <property type="match status" value="1"/>
</dbReference>
<evidence type="ECO:0000259" key="2">
    <source>
        <dbReference type="PROSITE" id="PS51175"/>
    </source>
</evidence>
<dbReference type="Proteomes" id="UP000239522">
    <property type="component" value="Unassembled WGS sequence"/>
</dbReference>
<accession>A0A2S7KYJ7</accession>
<dbReference type="InterPro" id="IPR008979">
    <property type="entry name" value="Galactose-bd-like_sf"/>
</dbReference>
<dbReference type="CDD" id="cd04082">
    <property type="entry name" value="CBM35_pectate_lyase-like"/>
    <property type="match status" value="1"/>
</dbReference>
<evidence type="ECO:0000313" key="4">
    <source>
        <dbReference type="Proteomes" id="UP000239522"/>
    </source>
</evidence>
<dbReference type="Gene3D" id="2.60.120.260">
    <property type="entry name" value="Galactose-binding domain-like"/>
    <property type="match status" value="1"/>
</dbReference>
<keyword evidence="4" id="KW-1185">Reference proteome</keyword>
<feature type="domain" description="CBM6" evidence="2">
    <location>
        <begin position="578"/>
        <end position="701"/>
    </location>
</feature>
<dbReference type="InterPro" id="IPR005084">
    <property type="entry name" value="CBM6"/>
</dbReference>
<dbReference type="Pfam" id="PF18962">
    <property type="entry name" value="Por_Secre_tail"/>
    <property type="match status" value="1"/>
</dbReference>
<reference evidence="3 4" key="1">
    <citation type="submission" date="2016-11" db="EMBL/GenBank/DDBJ databases">
        <title>Trade-off between light-utilization and light-protection in marine flavobacteria.</title>
        <authorList>
            <person name="Kumagai Y."/>
        </authorList>
    </citation>
    <scope>NUCLEOTIDE SEQUENCE [LARGE SCALE GENOMIC DNA]</scope>
    <source>
        <strain evidence="3 4">ATCC 700397</strain>
    </source>
</reference>
<dbReference type="CDD" id="cd11576">
    <property type="entry name" value="GH99_GH71_like_2"/>
    <property type="match status" value="1"/>
</dbReference>
<dbReference type="Pfam" id="PF16990">
    <property type="entry name" value="CBM_35"/>
    <property type="match status" value="1"/>
</dbReference>
<organism evidence="3 4">
    <name type="scientific">Polaribacter filamentus</name>
    <dbReference type="NCBI Taxonomy" id="53483"/>
    <lineage>
        <taxon>Bacteria</taxon>
        <taxon>Pseudomonadati</taxon>
        <taxon>Bacteroidota</taxon>
        <taxon>Flavobacteriia</taxon>
        <taxon>Flavobacteriales</taxon>
        <taxon>Flavobacteriaceae</taxon>
    </lineage>
</organism>
<dbReference type="NCBIfam" id="TIGR04183">
    <property type="entry name" value="Por_Secre_tail"/>
    <property type="match status" value="1"/>
</dbReference>
<sequence length="811" mass="89690">MELIQIQKSTLIGVFFLIASFMASAQNDIIGKLITGYQGWFACDNGDSPENKWVHWGMGSNIPEAGNLSFELYPDMREYANKHPTGFANLGNGEPATLFGSYDTQTVDTHVRWMKEYGIDCIALQRFGSALGSSKKKAHKDGIATKIKNAAETYGRKFYMMYDISDWTNFQSEIKTDWSNTINGSLNLLAPPAYAKQNNKPVVCLWGVGSNRRPGDVTSWKDVVNWFKSQGCYVIVGGDKNWRTNVPNRPAFEAADMISPWHVGTFNASSINNWGEKIEEDIQYCIDKGIDYMPVLFPGFSWSNWKPDYENRPNHLPRIHGNFMWEQFYIAKSKFNTKNLTASVYVAMFDEFDEGTAIAKAGEDASMVPTDQYFLTLDAEGVHCSSDFYLRLTGDGAKMIKGRTPLVQNHPTPHTIPIYDNGYFLDDCDAFEGWNSKASLNSADKKQGSAGLEYTGTSSAEFSKSFSTVYNHEASVENGVLKFWYYVSDVSKFTSSGQVEIGSAGASDSSEYNWKMIGLENGWNEISLKISDAGTTGGTLDLNAINWFRIYNGKTGTVTTKVDGIYISDGGSIPAESFVLQAEDVLYSGALVSSDNPGYNGTGFVEFQNASGDYIEWVVNVAKAGRYNLTFKYALATGNSPLEMEVNGATEMESLSFSATGDWAQWETVGITNQALNAGINTVRLTTVGSGGANIDELVVEYISTLSIPDNLDIETNQVFSIRSYPNPFSSETTIAYQLTESSNVTIDIYNIYGQKVMSMSNNEQQSTGEHSKIWKPTDSGKISSGVYICNIQVTNANGTEKKSHKLNFIR</sequence>